<evidence type="ECO:0008006" key="3">
    <source>
        <dbReference type="Google" id="ProtNLM"/>
    </source>
</evidence>
<protein>
    <recommendedName>
        <fullName evidence="3">S1/P1 Nuclease</fullName>
    </recommendedName>
</protein>
<evidence type="ECO:0000313" key="1">
    <source>
        <dbReference type="EMBL" id="SKA21535.1"/>
    </source>
</evidence>
<name>A0A1T4RZZ8_9BACT</name>
<dbReference type="Proteomes" id="UP000190367">
    <property type="component" value="Unassembled WGS sequence"/>
</dbReference>
<accession>A0A1T4RZZ8</accession>
<organism evidence="1 2">
    <name type="scientific">Chitinophaga eiseniae</name>
    <dbReference type="NCBI Taxonomy" id="634771"/>
    <lineage>
        <taxon>Bacteria</taxon>
        <taxon>Pseudomonadati</taxon>
        <taxon>Bacteroidota</taxon>
        <taxon>Chitinophagia</taxon>
        <taxon>Chitinophagales</taxon>
        <taxon>Chitinophagaceae</taxon>
        <taxon>Chitinophaga</taxon>
    </lineage>
</organism>
<evidence type="ECO:0000313" key="2">
    <source>
        <dbReference type="Proteomes" id="UP000190367"/>
    </source>
</evidence>
<dbReference type="CDD" id="cd10981">
    <property type="entry name" value="ZnPC_S1P1"/>
    <property type="match status" value="1"/>
</dbReference>
<dbReference type="InterPro" id="IPR008947">
    <property type="entry name" value="PLipase_C/P1_nuclease_dom_sf"/>
</dbReference>
<dbReference type="EMBL" id="FUWZ01000002">
    <property type="protein sequence ID" value="SKA21535.1"/>
    <property type="molecule type" value="Genomic_DNA"/>
</dbReference>
<proteinExistence type="predicted"/>
<dbReference type="STRING" id="634771.SAMN04488128_1021635"/>
<gene>
    <name evidence="1" type="ORF">SAMN04488128_1021635</name>
</gene>
<keyword evidence="2" id="KW-1185">Reference proteome</keyword>
<reference evidence="2" key="1">
    <citation type="submission" date="2017-02" db="EMBL/GenBank/DDBJ databases">
        <authorList>
            <person name="Varghese N."/>
            <person name="Submissions S."/>
        </authorList>
    </citation>
    <scope>NUCLEOTIDE SEQUENCE [LARGE SCALE GENOMIC DNA]</scope>
    <source>
        <strain evidence="2">DSM 22224</strain>
    </source>
</reference>
<sequence length="328" mass="37912">MLTRILKQRLAVSFTCILLMYAGEAGGWGFFAHERINRLAVFCLPPEMLVLYKPQLEYIRVHATDPDKRRYMVAAEAPRHYLDIDVLDRPPYRQIPRSWQEAVARYGADSLQCNGILPWHLEKIMYMLTKAFRERDQQRILQLSAEAGHYVADAHVPLHACSNHNGQFTGQTGIHGLWESRIPELLADAEFDYWAGKAHYISDWRAYVWQIVTESGLAADTVLQKEKRLCEQTPPARRYAYEIRNGVLTRTYAEGYTKAYHQLLEGMTARRMKQAIAAVAACWYTAWVNAGQPSLKELHHTSLTESELQEFEQLQQRWTQGRMLGRAE</sequence>
<dbReference type="RefSeq" id="WP_235021562.1">
    <property type="nucleotide sequence ID" value="NZ_FUWZ01000002.1"/>
</dbReference>
<dbReference type="Gene3D" id="1.10.575.10">
    <property type="entry name" value="P1 Nuclease"/>
    <property type="match status" value="1"/>
</dbReference>
<dbReference type="AlphaFoldDB" id="A0A1T4RZZ8"/>
<dbReference type="GO" id="GO:0016788">
    <property type="term" value="F:hydrolase activity, acting on ester bonds"/>
    <property type="evidence" value="ECO:0007669"/>
    <property type="project" value="InterPro"/>
</dbReference>
<dbReference type="SUPFAM" id="SSF48537">
    <property type="entry name" value="Phospholipase C/P1 nuclease"/>
    <property type="match status" value="1"/>
</dbReference>